<accession>A0A916SVS2</accession>
<evidence type="ECO:0000256" key="1">
    <source>
        <dbReference type="ARBA" id="ARBA00022679"/>
    </source>
</evidence>
<dbReference type="PANTHER" id="PTHR43792">
    <property type="entry name" value="GNAT FAMILY, PUTATIVE (AFU_ORTHOLOGUE AFUA_3G00765)-RELATED-RELATED"/>
    <property type="match status" value="1"/>
</dbReference>
<dbReference type="GO" id="GO:0005737">
    <property type="term" value="C:cytoplasm"/>
    <property type="evidence" value="ECO:0007669"/>
    <property type="project" value="TreeGrafter"/>
</dbReference>
<evidence type="ECO:0000313" key="5">
    <source>
        <dbReference type="EMBL" id="GGB18809.1"/>
    </source>
</evidence>
<evidence type="ECO:0000256" key="2">
    <source>
        <dbReference type="ARBA" id="ARBA00023315"/>
    </source>
</evidence>
<dbReference type="RefSeq" id="WP_188584881.1">
    <property type="nucleotide sequence ID" value="NZ_BMGC01000002.1"/>
</dbReference>
<dbReference type="EMBL" id="BMGC01000002">
    <property type="protein sequence ID" value="GGB18809.1"/>
    <property type="molecule type" value="Genomic_DNA"/>
</dbReference>
<dbReference type="Pfam" id="PF13302">
    <property type="entry name" value="Acetyltransf_3"/>
    <property type="match status" value="1"/>
</dbReference>
<reference evidence="5" key="1">
    <citation type="journal article" date="2014" name="Int. J. Syst. Evol. Microbiol.">
        <title>Complete genome sequence of Corynebacterium casei LMG S-19264T (=DSM 44701T), isolated from a smear-ripened cheese.</title>
        <authorList>
            <consortium name="US DOE Joint Genome Institute (JGI-PGF)"/>
            <person name="Walter F."/>
            <person name="Albersmeier A."/>
            <person name="Kalinowski J."/>
            <person name="Ruckert C."/>
        </authorList>
    </citation>
    <scope>NUCLEOTIDE SEQUENCE</scope>
    <source>
        <strain evidence="5">CGMCC 1.12827</strain>
    </source>
</reference>
<dbReference type="InterPro" id="IPR051531">
    <property type="entry name" value="N-acetyltransferase"/>
</dbReference>
<dbReference type="Proteomes" id="UP000621454">
    <property type="component" value="Unassembled WGS sequence"/>
</dbReference>
<dbReference type="PANTHER" id="PTHR43792:SF8">
    <property type="entry name" value="[RIBOSOMAL PROTEIN US5]-ALANINE N-ACETYLTRANSFERASE"/>
    <property type="match status" value="1"/>
</dbReference>
<evidence type="ECO:0000259" key="4">
    <source>
        <dbReference type="PROSITE" id="PS51186"/>
    </source>
</evidence>
<evidence type="ECO:0000256" key="3">
    <source>
        <dbReference type="ARBA" id="ARBA00038502"/>
    </source>
</evidence>
<dbReference type="Gene3D" id="3.40.630.30">
    <property type="match status" value="1"/>
</dbReference>
<reference evidence="5" key="2">
    <citation type="submission" date="2020-09" db="EMBL/GenBank/DDBJ databases">
        <authorList>
            <person name="Sun Q."/>
            <person name="Zhou Y."/>
        </authorList>
    </citation>
    <scope>NUCLEOTIDE SEQUENCE</scope>
    <source>
        <strain evidence="5">CGMCC 1.12827</strain>
    </source>
</reference>
<proteinExistence type="inferred from homology"/>
<comment type="caution">
    <text evidence="5">The sequence shown here is derived from an EMBL/GenBank/DDBJ whole genome shotgun (WGS) entry which is preliminary data.</text>
</comment>
<evidence type="ECO:0000313" key="6">
    <source>
        <dbReference type="Proteomes" id="UP000621454"/>
    </source>
</evidence>
<keyword evidence="2" id="KW-0012">Acyltransferase</keyword>
<comment type="similarity">
    <text evidence="3">Belongs to the acetyltransferase family. RimJ subfamily.</text>
</comment>
<protein>
    <submittedName>
        <fullName evidence="5">N-acetyltransferase GCN5</fullName>
    </submittedName>
</protein>
<name>A0A916SVS2_9ACTN</name>
<feature type="domain" description="N-acetyltransferase" evidence="4">
    <location>
        <begin position="50"/>
        <end position="199"/>
    </location>
</feature>
<gene>
    <name evidence="5" type="ORF">GCM10011489_03650</name>
</gene>
<dbReference type="SUPFAM" id="SSF55729">
    <property type="entry name" value="Acyl-CoA N-acyltransferases (Nat)"/>
    <property type="match status" value="1"/>
</dbReference>
<sequence length="219" mass="24107">MRWWGSDNARHPGWPARLGPLRTRAGVVELRPVRLRDGRSWSALRIHNQNHLMPWEPSGVGAWADRHHMSAWPPLHSVLKAEARSGTMLPFVIEVDGVFRGQLTVGNVQRGALRNAWIGYWVDAEVVNGGVATAAVALAVDHCFSVVGLHRLEATVQPTNQPSQAVLTKAGFRREGLLQRYMDVDGAWRDHLLLALTAEEIGPGVVARLVGTGRAAYVE</sequence>
<keyword evidence="6" id="KW-1185">Reference proteome</keyword>
<organism evidence="5 6">
    <name type="scientific">Gordonia jinhuaensis</name>
    <dbReference type="NCBI Taxonomy" id="1517702"/>
    <lineage>
        <taxon>Bacteria</taxon>
        <taxon>Bacillati</taxon>
        <taxon>Actinomycetota</taxon>
        <taxon>Actinomycetes</taxon>
        <taxon>Mycobacteriales</taxon>
        <taxon>Gordoniaceae</taxon>
        <taxon>Gordonia</taxon>
    </lineage>
</organism>
<dbReference type="InterPro" id="IPR000182">
    <property type="entry name" value="GNAT_dom"/>
</dbReference>
<dbReference type="GO" id="GO:0008999">
    <property type="term" value="F:protein-N-terminal-alanine acetyltransferase activity"/>
    <property type="evidence" value="ECO:0007669"/>
    <property type="project" value="TreeGrafter"/>
</dbReference>
<dbReference type="InterPro" id="IPR016181">
    <property type="entry name" value="Acyl_CoA_acyltransferase"/>
</dbReference>
<keyword evidence="1" id="KW-0808">Transferase</keyword>
<dbReference type="PROSITE" id="PS51186">
    <property type="entry name" value="GNAT"/>
    <property type="match status" value="1"/>
</dbReference>
<dbReference type="AlphaFoldDB" id="A0A916SVS2"/>